<evidence type="ECO:0000313" key="2">
    <source>
        <dbReference type="Proteomes" id="UP000125555"/>
    </source>
</evidence>
<accession>U3R082</accession>
<reference evidence="1 2" key="1">
    <citation type="journal article" date="2013" name="PLoS ONE">
        <title>The viruses of wild pigeon droppings.</title>
        <authorList>
            <person name="Phan T.G."/>
            <person name="Vo N.P."/>
            <person name="Boros A."/>
            <person name="Pankovics P."/>
            <person name="Reuter G."/>
            <person name="Li O.T."/>
            <person name="Wang C."/>
            <person name="Deng X."/>
            <person name="Poon L.L."/>
            <person name="Delwart E."/>
        </authorList>
    </citation>
    <scope>NUCLEOTIDE SEQUENCE [LARGE SCALE GENOMIC DNA]</scope>
    <source>
        <strain evidence="1">HK18</strain>
    </source>
</reference>
<proteinExistence type="predicted"/>
<organism evidence="1 2">
    <name type="scientific">Rotavirus G pigeon/HK18</name>
    <dbReference type="NCBI Taxonomy" id="1399970"/>
    <lineage>
        <taxon>Viruses</taxon>
        <taxon>Riboviria</taxon>
        <taxon>Orthornavirae</taxon>
        <taxon>Duplornaviricota</taxon>
        <taxon>Resentoviricetes</taxon>
        <taxon>Reovirales</taxon>
        <taxon>Sedoreoviridae</taxon>
        <taxon>Rotavirus</taxon>
        <taxon>Rotavirus gammagastroenteritidis</taxon>
        <taxon>Rotavirus G</taxon>
    </lineage>
</organism>
<protein>
    <submittedName>
        <fullName evidence="1">NSP1</fullName>
    </submittedName>
</protein>
<dbReference type="Proteomes" id="UP000125555">
    <property type="component" value="Genome"/>
</dbReference>
<evidence type="ECO:0000313" key="1">
    <source>
        <dbReference type="EMBL" id="AGW95848.1"/>
    </source>
</evidence>
<sequence length="310" mass="36778">MEKSIMEELISSLEQPADIIPKWMNTNICNPVPMFDLNENQIKEIKYMNLGNKWKEEPLKENDVMIMSKICRRLDNHFCGHIHYPEQHEDFFSLRTRPNCSSKYNFLWPCGLENVIIKKEGKDHVIKGSRFVRCKCGNSYPTKIDENDIQVMTFCANDLLTVKNTCDDNKYACVICGRKSKQIATDIGFSTNIKMDFCFCLRCIPFKMICRKFYEASKYSFTTPSFQSLLKSYNNDRKMPNNVHSVLQKMNPDFDIIEYHLNYDNIASEYYKFLKSVPNFKDLKVLDITRHKYRIEIYRDYGRYVMWKTI</sequence>
<name>U3R082_9REOV</name>
<dbReference type="EMBL" id="KC876005">
    <property type="protein sequence ID" value="AGW95848.1"/>
    <property type="molecule type" value="Genomic_RNA"/>
</dbReference>